<dbReference type="RefSeq" id="XP_030047153.1">
    <property type="nucleotide sequence ID" value="XM_030191293.1"/>
</dbReference>
<dbReference type="InterPro" id="IPR000483">
    <property type="entry name" value="Cys-rich_flank_reg_C"/>
</dbReference>
<evidence type="ECO:0000313" key="19">
    <source>
        <dbReference type="Proteomes" id="UP000515156"/>
    </source>
</evidence>
<evidence type="ECO:0000256" key="1">
    <source>
        <dbReference type="ARBA" id="ARBA00004479"/>
    </source>
</evidence>
<keyword evidence="14 15" id="KW-0395">Inflammatory response</keyword>
<dbReference type="PROSITE" id="PS50104">
    <property type="entry name" value="TIR"/>
    <property type="match status" value="1"/>
</dbReference>
<organism evidence="19 20">
    <name type="scientific">Microcaecilia unicolor</name>
    <dbReference type="NCBI Taxonomy" id="1415580"/>
    <lineage>
        <taxon>Eukaryota</taxon>
        <taxon>Metazoa</taxon>
        <taxon>Chordata</taxon>
        <taxon>Craniata</taxon>
        <taxon>Vertebrata</taxon>
        <taxon>Euteleostomi</taxon>
        <taxon>Amphibia</taxon>
        <taxon>Gymnophiona</taxon>
        <taxon>Siphonopidae</taxon>
        <taxon>Microcaecilia</taxon>
    </lineage>
</organism>
<keyword evidence="9 17" id="KW-1133">Transmembrane helix</keyword>
<dbReference type="GO" id="GO:0005886">
    <property type="term" value="C:plasma membrane"/>
    <property type="evidence" value="ECO:0007669"/>
    <property type="project" value="TreeGrafter"/>
</dbReference>
<dbReference type="GO" id="GO:0035663">
    <property type="term" value="F:Toll-like receptor 2 binding"/>
    <property type="evidence" value="ECO:0007669"/>
    <property type="project" value="TreeGrafter"/>
</dbReference>
<dbReference type="Pfam" id="PF01463">
    <property type="entry name" value="LRRCT"/>
    <property type="match status" value="1"/>
</dbReference>
<keyword evidence="19" id="KW-1185">Reference proteome</keyword>
<feature type="disulfide bond" evidence="16">
    <location>
        <begin position="456"/>
        <end position="479"/>
    </location>
</feature>
<evidence type="ECO:0000256" key="14">
    <source>
        <dbReference type="ARBA" id="ARBA00023198"/>
    </source>
</evidence>
<dbReference type="GO" id="GO:0071221">
    <property type="term" value="P:cellular response to bacterial lipopeptide"/>
    <property type="evidence" value="ECO:0007669"/>
    <property type="project" value="TreeGrafter"/>
</dbReference>
<dbReference type="GO" id="GO:0071723">
    <property type="term" value="F:lipopeptide binding"/>
    <property type="evidence" value="ECO:0007669"/>
    <property type="project" value="TreeGrafter"/>
</dbReference>
<keyword evidence="11 17" id="KW-0472">Membrane</keyword>
<keyword evidence="3 15" id="KW-0399">Innate immunity</keyword>
<reference evidence="20" key="1">
    <citation type="submission" date="2025-08" db="UniProtKB">
        <authorList>
            <consortium name="RefSeq"/>
        </authorList>
    </citation>
    <scope>IDENTIFICATION</scope>
</reference>
<evidence type="ECO:0000259" key="18">
    <source>
        <dbReference type="PROSITE" id="PS50104"/>
    </source>
</evidence>
<keyword evidence="6" id="KW-0732">Signal</keyword>
<feature type="domain" description="TIR" evidence="18">
    <location>
        <begin position="671"/>
        <end position="814"/>
    </location>
</feature>
<dbReference type="PIRSF" id="PIRSF037595">
    <property type="entry name" value="Toll-like_receptor"/>
    <property type="match status" value="1"/>
</dbReference>
<evidence type="ECO:0000256" key="8">
    <source>
        <dbReference type="ARBA" id="ARBA00022859"/>
    </source>
</evidence>
<comment type="subcellular location">
    <subcellularLocation>
        <location evidence="1 17">Membrane</location>
        <topology evidence="1 17">Single-pass type I membrane protein</topology>
    </subcellularLocation>
</comment>
<evidence type="ECO:0000256" key="6">
    <source>
        <dbReference type="ARBA" id="ARBA00022729"/>
    </source>
</evidence>
<dbReference type="Pfam" id="PF01582">
    <property type="entry name" value="TIR"/>
    <property type="match status" value="1"/>
</dbReference>
<sequence length="845" mass="97126">MTSSPKLCALLQGFALIKYLALWKQPMMMKIQEPSMSTSFVFILLYTSMLVLCNIRQLQAINDFIVKYSNTFLDSVPKILPPKTTILDLSENNIALLHTSDFTYLTNLKLLNLSYNHIREFDAIVFRFNAELEHLDLSHNNLRNITCGSLQVIKGLRHLDLSSNKFENILHCKEFSYFLHLQYLGLSATRIQRSSLKEIAQLGTLHVIFLGLQNLSSYEPGSLQVLNTNKLHIVLPVYLEDPFILYDAMNTSRTLELSQVTCEKACDNVIEPLSTISKTSKVSTLIISNITVSWEYLNQMIKAVLYSSVEYFNIYQLTQVGQYSYFIPFNSSNTSLKALSMQHSISKVFYHTGSPHPLQTFSDLMIENLTFVDTGMIHFMCPSKPSMFHILKLTRNKLTDKLFQNCNTLPHLETLILRSNRLEMLSLVSSMTSSMKSLQYLDVSNNKLQYENGEDCHWSETLLKLNLSANQLTSAAFGCLPINVKILDLHNNQISNIHKGIMALKSLEELNLASNWLADLPDCSHFNSLAVLNIGMNFLHSLSFHSLQSCQNVRAINAGNNPFQCDCELRDFINWRTQTAGDILGWPESYKCQYPEHLKGTLLKDVHLSEVSCNTAALLGIVLGTMAALILCILFLCLYFDLPWYVKMTWNWTQTKHRNRNTNPKDLPQNLTYHAFISYSQHDASWVKDYLIPNLEKGDGSIQICQHERNFVPGRSIIENIINCIEKSYKSIFVLSPNFIQSEWCHYELYFAHHRLFTENSDSLILILLEPIPQYLIPSKYYKLKALMAKRTYLEWPKEKSKHGLFWANLRQSINVQLPEHKQENKKVFNTNQEKVYEPDTVSLN</sequence>
<feature type="transmembrane region" description="Helical" evidence="17">
    <location>
        <begin position="616"/>
        <end position="640"/>
    </location>
</feature>
<dbReference type="InterPro" id="IPR017241">
    <property type="entry name" value="Toll-like_receptor"/>
</dbReference>
<dbReference type="InterPro" id="IPR003591">
    <property type="entry name" value="Leu-rich_rpt_typical-subtyp"/>
</dbReference>
<keyword evidence="7" id="KW-0677">Repeat</keyword>
<dbReference type="FunFam" id="3.80.10.10:FF:000046">
    <property type="entry name" value="Toll-like receptor 2"/>
    <property type="match status" value="1"/>
</dbReference>
<keyword evidence="10" id="KW-0520">NAD</keyword>
<protein>
    <recommendedName>
        <fullName evidence="17">Toll-like receptor</fullName>
    </recommendedName>
</protein>
<evidence type="ECO:0000256" key="10">
    <source>
        <dbReference type="ARBA" id="ARBA00023027"/>
    </source>
</evidence>
<dbReference type="AlphaFoldDB" id="A0A6P7X3Y0"/>
<evidence type="ECO:0000256" key="4">
    <source>
        <dbReference type="ARBA" id="ARBA00022614"/>
    </source>
</evidence>
<keyword evidence="12 15" id="KW-0675">Receptor</keyword>
<comment type="similarity">
    <text evidence="2 15 17">Belongs to the Toll-like receptor family.</text>
</comment>
<dbReference type="PANTHER" id="PTHR24365:SF422">
    <property type="entry name" value="TOLL-LIKE RECEPTOR 6"/>
    <property type="match status" value="1"/>
</dbReference>
<name>A0A6P7X3Y0_9AMPH</name>
<dbReference type="InterPro" id="IPR001611">
    <property type="entry name" value="Leu-rich_rpt"/>
</dbReference>
<dbReference type="InParanoid" id="A0A6P7X3Y0"/>
<dbReference type="GO" id="GO:0045087">
    <property type="term" value="P:innate immune response"/>
    <property type="evidence" value="ECO:0007669"/>
    <property type="project" value="UniProtKB-UniRule"/>
</dbReference>
<dbReference type="InterPro" id="IPR035897">
    <property type="entry name" value="Toll_tir_struct_dom_sf"/>
</dbReference>
<keyword evidence="16" id="KW-1015">Disulfide bond</keyword>
<keyword evidence="4" id="KW-0433">Leucine-rich repeat</keyword>
<dbReference type="SUPFAM" id="SSF52058">
    <property type="entry name" value="L domain-like"/>
    <property type="match status" value="1"/>
</dbReference>
<dbReference type="GO" id="GO:0002224">
    <property type="term" value="P:toll-like receptor signaling pathway"/>
    <property type="evidence" value="ECO:0007669"/>
    <property type="project" value="InterPro"/>
</dbReference>
<dbReference type="Proteomes" id="UP000515156">
    <property type="component" value="Chromosome 2"/>
</dbReference>
<dbReference type="GeneID" id="115461471"/>
<evidence type="ECO:0000256" key="3">
    <source>
        <dbReference type="ARBA" id="ARBA00022588"/>
    </source>
</evidence>
<dbReference type="Pfam" id="PF13855">
    <property type="entry name" value="LRR_8"/>
    <property type="match status" value="1"/>
</dbReference>
<gene>
    <name evidence="20" type="primary">LOC115461471</name>
</gene>
<dbReference type="GO" id="GO:0006954">
    <property type="term" value="P:inflammatory response"/>
    <property type="evidence" value="ECO:0007669"/>
    <property type="project" value="UniProtKB-UniRule"/>
</dbReference>
<dbReference type="OrthoDB" id="1081807at2759"/>
<evidence type="ECO:0000256" key="15">
    <source>
        <dbReference type="PIRNR" id="PIRNR037595"/>
    </source>
</evidence>
<dbReference type="SMART" id="SM00255">
    <property type="entry name" value="TIR"/>
    <property type="match status" value="1"/>
</dbReference>
<keyword evidence="5 17" id="KW-0812">Transmembrane</keyword>
<dbReference type="PANTHER" id="PTHR24365">
    <property type="entry name" value="TOLL-LIKE RECEPTOR"/>
    <property type="match status" value="1"/>
</dbReference>
<dbReference type="Gene3D" id="3.40.50.10140">
    <property type="entry name" value="Toll/interleukin-1 receptor homology (TIR) domain"/>
    <property type="match status" value="1"/>
</dbReference>
<dbReference type="PRINTS" id="PR00019">
    <property type="entry name" value="LEURICHRPT"/>
</dbReference>
<keyword evidence="13" id="KW-0325">Glycoprotein</keyword>
<evidence type="ECO:0000256" key="12">
    <source>
        <dbReference type="ARBA" id="ARBA00023170"/>
    </source>
</evidence>
<dbReference type="PRINTS" id="PR01537">
    <property type="entry name" value="INTRLKN1R1F"/>
</dbReference>
<dbReference type="FunCoup" id="A0A6P7X3Y0">
    <property type="interactions" value="313"/>
</dbReference>
<dbReference type="InterPro" id="IPR000157">
    <property type="entry name" value="TIR_dom"/>
</dbReference>
<evidence type="ECO:0000256" key="13">
    <source>
        <dbReference type="ARBA" id="ARBA00023180"/>
    </source>
</evidence>
<evidence type="ECO:0000256" key="11">
    <source>
        <dbReference type="ARBA" id="ARBA00023136"/>
    </source>
</evidence>
<dbReference type="KEGG" id="muo:115461471"/>
<keyword evidence="8 15" id="KW-0391">Immunity</keyword>
<dbReference type="InterPro" id="IPR032675">
    <property type="entry name" value="LRR_dom_sf"/>
</dbReference>
<evidence type="ECO:0000256" key="5">
    <source>
        <dbReference type="ARBA" id="ARBA00022692"/>
    </source>
</evidence>
<evidence type="ECO:0000256" key="17">
    <source>
        <dbReference type="RuleBase" id="RU363040"/>
    </source>
</evidence>
<dbReference type="GO" id="GO:0004888">
    <property type="term" value="F:transmembrane signaling receptor activity"/>
    <property type="evidence" value="ECO:0007669"/>
    <property type="project" value="InterPro"/>
</dbReference>
<dbReference type="SMART" id="SM00082">
    <property type="entry name" value="LRRCT"/>
    <property type="match status" value="1"/>
</dbReference>
<evidence type="ECO:0000256" key="16">
    <source>
        <dbReference type="PIRSR" id="PIRSR037595-2"/>
    </source>
</evidence>
<evidence type="ECO:0000256" key="7">
    <source>
        <dbReference type="ARBA" id="ARBA00022737"/>
    </source>
</evidence>
<dbReference type="Gene3D" id="3.80.10.10">
    <property type="entry name" value="Ribonuclease Inhibitor"/>
    <property type="match status" value="1"/>
</dbReference>
<dbReference type="FunFam" id="3.40.50.10140:FF:000001">
    <property type="entry name" value="Toll-like receptor 2"/>
    <property type="match status" value="1"/>
</dbReference>
<dbReference type="SUPFAM" id="SSF52200">
    <property type="entry name" value="Toll/Interleukin receptor TIR domain"/>
    <property type="match status" value="1"/>
</dbReference>
<proteinExistence type="inferred from homology"/>
<accession>A0A6P7X3Y0</accession>
<evidence type="ECO:0000256" key="9">
    <source>
        <dbReference type="ARBA" id="ARBA00022989"/>
    </source>
</evidence>
<dbReference type="PROSITE" id="PS51450">
    <property type="entry name" value="LRR"/>
    <property type="match status" value="3"/>
</dbReference>
<dbReference type="SMART" id="SM00369">
    <property type="entry name" value="LRR_TYP"/>
    <property type="match status" value="6"/>
</dbReference>
<evidence type="ECO:0000313" key="20">
    <source>
        <dbReference type="RefSeq" id="XP_030047153.1"/>
    </source>
</evidence>
<evidence type="ECO:0000256" key="2">
    <source>
        <dbReference type="ARBA" id="ARBA00009634"/>
    </source>
</evidence>